<protein>
    <recommendedName>
        <fullName evidence="2">acetate--CoA ligase</fullName>
        <ecNumber evidence="2">6.2.1.1</ecNumber>
    </recommendedName>
</protein>
<dbReference type="Proteomes" id="UP001620514">
    <property type="component" value="Unassembled WGS sequence"/>
</dbReference>
<proteinExistence type="inferred from homology"/>
<dbReference type="PROSITE" id="PS00455">
    <property type="entry name" value="AMP_BINDING"/>
    <property type="match status" value="1"/>
</dbReference>
<accession>A0ABW8MQT2</accession>
<sequence>MSPKTDPVWWPSAHDISTAQVTALIDALGLGTYDELYAYSIANPGEYWHRLMTWLGIQWQEPFSAYVDLSEGKPFPKWFPGGKINWVESVFESGVDRERLRRIAVIAEDESGLITQRTYAELREDVQSFAAGLVASKLGSGDRIGLLMESSVESVVTYLAISYIGAIAVPLFSGFGSDALVARLQGCDAKGLVATEGFMRRGKSILTHDAIETSARLLPALEVLVIKPMRGQQGNAHAGALDWYDVLAAGRAEPLVHAVPSDANTPCMIVYTSGTTGKPKGTVHTHGGFPLKIAHDAAVYFNLGAGDRWLWPADMGWVAGPITIVGAFLRGATLVCYDGAPDYPDWSRLPQLIRRHSVTHFGASPTLIRSLAAHDSSITPDDLASVRLAITAGEVIDTESFRWYGERFACPVINFTGGSEVSGGLLANVVVRPIVPSGFNAIAPSVRVDVRGADGKPVRGEVGELAVLEPFVGMTRSFWGDSERYLATYWQTVPDVWIHGDLAIQFEDHAFVLCGRSDDTLKIAGKRVGPAEIEDVIVELADVAEAAAVGVSDPLKGERLVVFVVAGKEHRTSAFCGRIVDIVSERHGRPFAPSQVHIVDELPKTRSGKIMRRLIKRAYEGQPLGDTASLENPSAVEAIREIAQSVVKPA</sequence>
<keyword evidence="3 10" id="KW-0436">Ligase</keyword>
<dbReference type="PANTHER" id="PTHR24095">
    <property type="entry name" value="ACETYL-COENZYME A SYNTHETASE"/>
    <property type="match status" value="1"/>
</dbReference>
<dbReference type="InterPro" id="IPR020845">
    <property type="entry name" value="AMP-binding_CS"/>
</dbReference>
<keyword evidence="5" id="KW-0067">ATP-binding</keyword>
<evidence type="ECO:0000313" key="10">
    <source>
        <dbReference type="EMBL" id="MFK4446040.1"/>
    </source>
</evidence>
<evidence type="ECO:0000259" key="7">
    <source>
        <dbReference type="Pfam" id="PF00501"/>
    </source>
</evidence>
<evidence type="ECO:0000259" key="9">
    <source>
        <dbReference type="Pfam" id="PF16177"/>
    </source>
</evidence>
<keyword evidence="4" id="KW-0547">Nucleotide-binding</keyword>
<feature type="domain" description="Acetyl-coenzyme A synthetase N-terminal" evidence="9">
    <location>
        <begin position="33"/>
        <end position="87"/>
    </location>
</feature>
<evidence type="ECO:0000259" key="8">
    <source>
        <dbReference type="Pfam" id="PF13193"/>
    </source>
</evidence>
<dbReference type="InterPro" id="IPR032387">
    <property type="entry name" value="ACAS_N"/>
</dbReference>
<comment type="similarity">
    <text evidence="1">Belongs to the ATP-dependent AMP-binding enzyme family.</text>
</comment>
<reference evidence="10 11" key="1">
    <citation type="submission" date="2024-10" db="EMBL/GenBank/DDBJ databases">
        <authorList>
            <person name="Deangelis K."/>
            <person name="Huntemann M."/>
            <person name="Clum A."/>
            <person name="Wang J."/>
            <person name="Palaniappan K."/>
            <person name="Ritter S."/>
            <person name="Chen I.-M."/>
            <person name="Stamatis D."/>
            <person name="Reddy T."/>
            <person name="O'Malley R."/>
            <person name="Daum C."/>
            <person name="Ng V."/>
            <person name="Ivanova N."/>
            <person name="Kyrpides N."/>
            <person name="Woyke T."/>
        </authorList>
    </citation>
    <scope>NUCLEOTIDE SEQUENCE [LARGE SCALE GENOMIC DNA]</scope>
    <source>
        <strain evidence="10 11">GAS97</strain>
    </source>
</reference>
<dbReference type="GO" id="GO:0003987">
    <property type="term" value="F:acetate-CoA ligase activity"/>
    <property type="evidence" value="ECO:0007669"/>
    <property type="project" value="UniProtKB-EC"/>
</dbReference>
<feature type="domain" description="AMP-binding enzyme C-terminal" evidence="8">
    <location>
        <begin position="532"/>
        <end position="609"/>
    </location>
</feature>
<dbReference type="InterPro" id="IPR025110">
    <property type="entry name" value="AMP-bd_C"/>
</dbReference>
<dbReference type="SUPFAM" id="SSF56801">
    <property type="entry name" value="Acetyl-CoA synthetase-like"/>
    <property type="match status" value="1"/>
</dbReference>
<keyword evidence="6" id="KW-0007">Acetylation</keyword>
<reference evidence="10 11" key="2">
    <citation type="submission" date="2024-11" db="EMBL/GenBank/DDBJ databases">
        <title>Using genomics to understand microbial adaptation to soil warming.</title>
        <authorList>
            <person name="Deangelis K.M. PhD."/>
        </authorList>
    </citation>
    <scope>NUCLEOTIDE SEQUENCE [LARGE SCALE GENOMIC DNA]</scope>
    <source>
        <strain evidence="10 11">GAS97</strain>
    </source>
</reference>
<organism evidence="10 11">
    <name type="scientific">Caballeronia udeis</name>
    <dbReference type="NCBI Taxonomy" id="1232866"/>
    <lineage>
        <taxon>Bacteria</taxon>
        <taxon>Pseudomonadati</taxon>
        <taxon>Pseudomonadota</taxon>
        <taxon>Betaproteobacteria</taxon>
        <taxon>Burkholderiales</taxon>
        <taxon>Burkholderiaceae</taxon>
        <taxon>Caballeronia</taxon>
    </lineage>
</organism>
<dbReference type="Gene3D" id="3.40.50.12780">
    <property type="entry name" value="N-terminal domain of ligase-like"/>
    <property type="match status" value="1"/>
</dbReference>
<dbReference type="EMBL" id="JBIYDN010000023">
    <property type="protein sequence ID" value="MFK4446040.1"/>
    <property type="molecule type" value="Genomic_DNA"/>
</dbReference>
<dbReference type="InterPro" id="IPR045851">
    <property type="entry name" value="AMP-bd_C_sf"/>
</dbReference>
<evidence type="ECO:0000256" key="4">
    <source>
        <dbReference type="ARBA" id="ARBA00022741"/>
    </source>
</evidence>
<comment type="caution">
    <text evidence="10">The sequence shown here is derived from an EMBL/GenBank/DDBJ whole genome shotgun (WGS) entry which is preliminary data.</text>
</comment>
<dbReference type="PANTHER" id="PTHR24095:SF14">
    <property type="entry name" value="ACETYL-COENZYME A SYNTHETASE 1"/>
    <property type="match status" value="1"/>
</dbReference>
<dbReference type="RefSeq" id="WP_404610983.1">
    <property type="nucleotide sequence ID" value="NZ_JBIYDN010000023.1"/>
</dbReference>
<evidence type="ECO:0000313" key="11">
    <source>
        <dbReference type="Proteomes" id="UP001620514"/>
    </source>
</evidence>
<dbReference type="Pfam" id="PF13193">
    <property type="entry name" value="AMP-binding_C"/>
    <property type="match status" value="1"/>
</dbReference>
<dbReference type="EC" id="6.2.1.1" evidence="2"/>
<dbReference type="InterPro" id="IPR042099">
    <property type="entry name" value="ANL_N_sf"/>
</dbReference>
<evidence type="ECO:0000256" key="1">
    <source>
        <dbReference type="ARBA" id="ARBA00006432"/>
    </source>
</evidence>
<dbReference type="Pfam" id="PF16177">
    <property type="entry name" value="ACAS_N"/>
    <property type="match status" value="1"/>
</dbReference>
<gene>
    <name evidence="10" type="ORF">ABH943_006072</name>
</gene>
<evidence type="ECO:0000256" key="5">
    <source>
        <dbReference type="ARBA" id="ARBA00022840"/>
    </source>
</evidence>
<dbReference type="Pfam" id="PF00501">
    <property type="entry name" value="AMP-binding"/>
    <property type="match status" value="1"/>
</dbReference>
<keyword evidence="11" id="KW-1185">Reference proteome</keyword>
<feature type="domain" description="AMP-dependent synthetase/ligase" evidence="7">
    <location>
        <begin position="101"/>
        <end position="472"/>
    </location>
</feature>
<dbReference type="InterPro" id="IPR000873">
    <property type="entry name" value="AMP-dep_synth/lig_dom"/>
</dbReference>
<evidence type="ECO:0000256" key="2">
    <source>
        <dbReference type="ARBA" id="ARBA00013275"/>
    </source>
</evidence>
<name>A0ABW8MQT2_9BURK</name>
<dbReference type="Gene3D" id="3.30.300.30">
    <property type="match status" value="1"/>
</dbReference>
<evidence type="ECO:0000256" key="6">
    <source>
        <dbReference type="ARBA" id="ARBA00022990"/>
    </source>
</evidence>
<evidence type="ECO:0000256" key="3">
    <source>
        <dbReference type="ARBA" id="ARBA00022598"/>
    </source>
</evidence>